<accession>A0A1N6DRL4</accession>
<organism evidence="2 3">
    <name type="scientific">Agromyces cerinus subsp. cerinus</name>
    <dbReference type="NCBI Taxonomy" id="232089"/>
    <lineage>
        <taxon>Bacteria</taxon>
        <taxon>Bacillati</taxon>
        <taxon>Actinomycetota</taxon>
        <taxon>Actinomycetes</taxon>
        <taxon>Micrococcales</taxon>
        <taxon>Microbacteriaceae</taxon>
        <taxon>Agromyces</taxon>
    </lineage>
</organism>
<evidence type="ECO:0000313" key="2">
    <source>
        <dbReference type="EMBL" id="SIN73380.1"/>
    </source>
</evidence>
<name>A0A1N6DRL4_9MICO</name>
<dbReference type="STRING" id="232089.SAMN05443544_0639"/>
<proteinExistence type="predicted"/>
<dbReference type="OrthoDB" id="5147046at2"/>
<dbReference type="EMBL" id="FSRJ01000001">
    <property type="protein sequence ID" value="SIN73380.1"/>
    <property type="molecule type" value="Genomic_DNA"/>
</dbReference>
<sequence>MHAATCLRHRARRALGAVALAAAVTVGGSGCLFPNACPTIGYLSQVDVVLTGPQAAVADLVVMCSDLGCSTSAEAAVTAPPTEGPFWIATDLGKGHWRIDVSDSTPEEVTIEVLDAGGATLASTAEHLEWRRTADTGQCPGPVATDPITIDVG</sequence>
<evidence type="ECO:0000256" key="1">
    <source>
        <dbReference type="SAM" id="MobiDB-lite"/>
    </source>
</evidence>
<dbReference type="AlphaFoldDB" id="A0A1N6DRL4"/>
<feature type="region of interest" description="Disordered" evidence="1">
    <location>
        <begin position="134"/>
        <end position="153"/>
    </location>
</feature>
<gene>
    <name evidence="2" type="ORF">SAMN05443544_0639</name>
</gene>
<protein>
    <submittedName>
        <fullName evidence="2">Uncharacterized protein</fullName>
    </submittedName>
</protein>
<dbReference type="Proteomes" id="UP000184699">
    <property type="component" value="Unassembled WGS sequence"/>
</dbReference>
<evidence type="ECO:0000313" key="3">
    <source>
        <dbReference type="Proteomes" id="UP000184699"/>
    </source>
</evidence>
<dbReference type="RefSeq" id="WP_143231415.1">
    <property type="nucleotide sequence ID" value="NZ_FSRJ01000001.1"/>
</dbReference>
<keyword evidence="3" id="KW-1185">Reference proteome</keyword>
<reference evidence="3" key="1">
    <citation type="submission" date="2016-11" db="EMBL/GenBank/DDBJ databases">
        <authorList>
            <person name="Varghese N."/>
            <person name="Submissions S."/>
        </authorList>
    </citation>
    <scope>NUCLEOTIDE SEQUENCE [LARGE SCALE GENOMIC DNA]</scope>
    <source>
        <strain evidence="3">DSM 8595</strain>
    </source>
</reference>